<dbReference type="SUPFAM" id="SSF102705">
    <property type="entry name" value="NIF3 (NGG1p interacting factor 3)-like"/>
    <property type="match status" value="1"/>
</dbReference>
<sequence>MNTVSDVLHALDRLTGGRVVKSLNDLSTGEHPFVLPKSSNIPGKGILELPGLVYGKLDQPVKKIAVTMTMTEGSIELAHATGVDAIVAHHPIAEGANSGGVILKNYLDLYNIAAFELHEAFHGLHPGISLLHGHEAYRKEISYGGLEGNILFVGKTIPEVKVLGDILTRLENLMKIDQEEHLLMVEKDIRSSQSLTETSIVTRGHILNGDETTSVNNIIHIFPHTGFTAEHLRKAYEEHPEADTVLASISRVDSDHELVQTANELGLNFIVGNSHVLEILENGLPLAYALNTLLPDTEVVIFRERITSMALQEVGGEALQKYAEEMSENFLVKKQVTKSS</sequence>
<dbReference type="RefSeq" id="WP_270896790.1">
    <property type="nucleotide sequence ID" value="NZ_JBHSPF010000003.1"/>
</dbReference>
<comment type="caution">
    <text evidence="3">The sequence shown here is derived from an EMBL/GenBank/DDBJ whole genome shotgun (WGS) entry which is preliminary data.</text>
</comment>
<reference evidence="4" key="1">
    <citation type="journal article" date="2019" name="Int. J. Syst. Evol. Microbiol.">
        <title>The Global Catalogue of Microorganisms (GCM) 10K type strain sequencing project: providing services to taxonomists for standard genome sequencing and annotation.</title>
        <authorList>
            <consortium name="The Broad Institute Genomics Platform"/>
            <consortium name="The Broad Institute Genome Sequencing Center for Infectious Disease"/>
            <person name="Wu L."/>
            <person name="Ma J."/>
        </authorList>
    </citation>
    <scope>NUCLEOTIDE SEQUENCE [LARGE SCALE GENOMIC DNA]</scope>
    <source>
        <strain evidence="4">CGMCC 1.15790</strain>
    </source>
</reference>
<evidence type="ECO:0000256" key="2">
    <source>
        <dbReference type="ARBA" id="ARBA00022112"/>
    </source>
</evidence>
<dbReference type="Pfam" id="PF01784">
    <property type="entry name" value="DUF34_NIF3"/>
    <property type="match status" value="1"/>
</dbReference>
<evidence type="ECO:0000313" key="3">
    <source>
        <dbReference type="EMBL" id="MFC5627348.1"/>
    </source>
</evidence>
<evidence type="ECO:0000313" key="4">
    <source>
        <dbReference type="Proteomes" id="UP001596143"/>
    </source>
</evidence>
<name>A0ABW0U2L8_9BACI</name>
<evidence type="ECO:0000256" key="1">
    <source>
        <dbReference type="ARBA" id="ARBA00006964"/>
    </source>
</evidence>
<keyword evidence="4" id="KW-1185">Reference proteome</keyword>
<gene>
    <name evidence="3" type="ORF">ACFPTR_00365</name>
</gene>
<dbReference type="InterPro" id="IPR002678">
    <property type="entry name" value="DUF34/NIF3"/>
</dbReference>
<proteinExistence type="inferred from homology"/>
<organism evidence="3 4">
    <name type="scientific">Aliibacillus thermotolerans</name>
    <dbReference type="NCBI Taxonomy" id="1834418"/>
    <lineage>
        <taxon>Bacteria</taxon>
        <taxon>Bacillati</taxon>
        <taxon>Bacillota</taxon>
        <taxon>Bacilli</taxon>
        <taxon>Bacillales</taxon>
        <taxon>Bacillaceae</taxon>
        <taxon>Aliibacillus</taxon>
    </lineage>
</organism>
<accession>A0ABW0U2L8</accession>
<dbReference type="Proteomes" id="UP001596143">
    <property type="component" value="Unassembled WGS sequence"/>
</dbReference>
<dbReference type="Gene3D" id="3.40.1390.30">
    <property type="entry name" value="NIF3 (NGG1p interacting factor 3)-like"/>
    <property type="match status" value="1"/>
</dbReference>
<dbReference type="EMBL" id="JBHSPF010000003">
    <property type="protein sequence ID" value="MFC5627348.1"/>
    <property type="molecule type" value="Genomic_DNA"/>
</dbReference>
<dbReference type="InterPro" id="IPR036069">
    <property type="entry name" value="DUF34/NIF3_sf"/>
</dbReference>
<protein>
    <recommendedName>
        <fullName evidence="2">GTP cyclohydrolase 1 type 2 homolog</fullName>
    </recommendedName>
</protein>
<comment type="similarity">
    <text evidence="1">Belongs to the GTP cyclohydrolase I type 2/NIF3 family.</text>
</comment>